<dbReference type="Pfam" id="PF04892">
    <property type="entry name" value="VanZ"/>
    <property type="match status" value="1"/>
</dbReference>
<evidence type="ECO:0000256" key="1">
    <source>
        <dbReference type="SAM" id="Phobius"/>
    </source>
</evidence>
<dbReference type="PANTHER" id="PTHR36834">
    <property type="entry name" value="MEMBRANE PROTEIN-RELATED"/>
    <property type="match status" value="1"/>
</dbReference>
<keyword evidence="1" id="KW-1133">Transmembrane helix</keyword>
<protein>
    <recommendedName>
        <fullName evidence="2">VanZ-like domain-containing protein</fullName>
    </recommendedName>
</protein>
<organism evidence="3 4">
    <name type="scientific">Tersicoccus solisilvae</name>
    <dbReference type="NCBI Taxonomy" id="1882339"/>
    <lineage>
        <taxon>Bacteria</taxon>
        <taxon>Bacillati</taxon>
        <taxon>Actinomycetota</taxon>
        <taxon>Actinomycetes</taxon>
        <taxon>Micrococcales</taxon>
        <taxon>Micrococcaceae</taxon>
        <taxon>Tersicoccus</taxon>
    </lineage>
</organism>
<comment type="caution">
    <text evidence="3">The sequence shown here is derived from an EMBL/GenBank/DDBJ whole genome shotgun (WGS) entry which is preliminary data.</text>
</comment>
<evidence type="ECO:0000259" key="2">
    <source>
        <dbReference type="Pfam" id="PF04892"/>
    </source>
</evidence>
<accession>A0ABQ1PMY6</accession>
<keyword evidence="1" id="KW-0472">Membrane</keyword>
<evidence type="ECO:0000313" key="4">
    <source>
        <dbReference type="Proteomes" id="UP000597761"/>
    </source>
</evidence>
<evidence type="ECO:0000313" key="3">
    <source>
        <dbReference type="EMBL" id="GGC99892.1"/>
    </source>
</evidence>
<feature type="transmembrane region" description="Helical" evidence="1">
    <location>
        <begin position="78"/>
        <end position="97"/>
    </location>
</feature>
<dbReference type="InterPro" id="IPR006976">
    <property type="entry name" value="VanZ-like"/>
</dbReference>
<keyword evidence="4" id="KW-1185">Reference proteome</keyword>
<proteinExistence type="predicted"/>
<name>A0ABQ1PMY6_9MICC</name>
<dbReference type="EMBL" id="BMJI01000027">
    <property type="protein sequence ID" value="GGC99892.1"/>
    <property type="molecule type" value="Genomic_DNA"/>
</dbReference>
<feature type="domain" description="VanZ-like" evidence="2">
    <location>
        <begin position="8"/>
        <end position="124"/>
    </location>
</feature>
<gene>
    <name evidence="3" type="ORF">GCM10011512_28470</name>
</gene>
<feature type="transmembrane region" description="Helical" evidence="1">
    <location>
        <begin position="109"/>
        <end position="130"/>
    </location>
</feature>
<dbReference type="Proteomes" id="UP000597761">
    <property type="component" value="Unassembled WGS sequence"/>
</dbReference>
<keyword evidence="1" id="KW-0812">Transmembrane</keyword>
<sequence length="140" mass="14309">MAAVLAIGYAVLVLVLTLRPGRTDPGVDDTLQVIAARLRDAGLAWADYAAVEWAANVVLFVPAGLLLALLLPGRARWWAVVLGTAASVAIETAQAVFLPGRVASVADVAANTLGTTIGVAIAAFAVGLLARRRSALDPVG</sequence>
<reference evidence="4" key="1">
    <citation type="journal article" date="2019" name="Int. J. Syst. Evol. Microbiol.">
        <title>The Global Catalogue of Microorganisms (GCM) 10K type strain sequencing project: providing services to taxonomists for standard genome sequencing and annotation.</title>
        <authorList>
            <consortium name="The Broad Institute Genomics Platform"/>
            <consortium name="The Broad Institute Genome Sequencing Center for Infectious Disease"/>
            <person name="Wu L."/>
            <person name="Ma J."/>
        </authorList>
    </citation>
    <scope>NUCLEOTIDE SEQUENCE [LARGE SCALE GENOMIC DNA]</scope>
    <source>
        <strain evidence="4">CGMCC 1.15480</strain>
    </source>
</reference>
<dbReference type="InterPro" id="IPR053150">
    <property type="entry name" value="Teicoplanin_resist-assoc"/>
</dbReference>
<dbReference type="PANTHER" id="PTHR36834:SF1">
    <property type="entry name" value="INTEGRAL MEMBRANE PROTEIN"/>
    <property type="match status" value="1"/>
</dbReference>
<feature type="transmembrane region" description="Helical" evidence="1">
    <location>
        <begin position="53"/>
        <end position="71"/>
    </location>
</feature>